<dbReference type="AlphaFoldDB" id="A0A381N4B1"/>
<protein>
    <recommendedName>
        <fullName evidence="1">Extradiol ring-cleavage dioxygenase LigAB LigA subunit domain-containing protein</fullName>
    </recommendedName>
</protein>
<organism evidence="2">
    <name type="scientific">marine metagenome</name>
    <dbReference type="NCBI Taxonomy" id="408172"/>
    <lineage>
        <taxon>unclassified sequences</taxon>
        <taxon>metagenomes</taxon>
        <taxon>ecological metagenomes</taxon>
    </lineage>
</organism>
<feature type="domain" description="Extradiol ring-cleavage dioxygenase LigAB LigA subunit" evidence="1">
    <location>
        <begin position="9"/>
        <end position="64"/>
    </location>
</feature>
<feature type="non-terminal residue" evidence="2">
    <location>
        <position position="1"/>
    </location>
</feature>
<evidence type="ECO:0000313" key="2">
    <source>
        <dbReference type="EMBL" id="SUZ49365.1"/>
    </source>
</evidence>
<name>A0A381N4B1_9ZZZZ</name>
<dbReference type="InterPro" id="IPR011986">
    <property type="entry name" value="Xdiol_dOase_LigA"/>
</dbReference>
<dbReference type="InterPro" id="IPR036622">
    <property type="entry name" value="LigA_sf"/>
</dbReference>
<dbReference type="Pfam" id="PF07746">
    <property type="entry name" value="LigA"/>
    <property type="match status" value="1"/>
</dbReference>
<proteinExistence type="predicted"/>
<dbReference type="EMBL" id="UINC01000111">
    <property type="protein sequence ID" value="SUZ49365.1"/>
    <property type="molecule type" value="Genomic_DNA"/>
</dbReference>
<reference evidence="2" key="1">
    <citation type="submission" date="2018-05" db="EMBL/GenBank/DDBJ databases">
        <authorList>
            <person name="Lanie J.A."/>
            <person name="Ng W.-L."/>
            <person name="Kazmierczak K.M."/>
            <person name="Andrzejewski T.M."/>
            <person name="Davidsen T.M."/>
            <person name="Wayne K.J."/>
            <person name="Tettelin H."/>
            <person name="Glass J.I."/>
            <person name="Rusch D."/>
            <person name="Podicherti R."/>
            <person name="Tsui H.-C.T."/>
            <person name="Winkler M.E."/>
        </authorList>
    </citation>
    <scope>NUCLEOTIDE SEQUENCE</scope>
</reference>
<dbReference type="Gene3D" id="1.10.700.10">
    <property type="entry name" value="Dioxygenase LigAB, LigA subunit"/>
    <property type="match status" value="1"/>
</dbReference>
<sequence length="97" mass="10824">VTHDLVQDLKWDAKLRAQFEADQASVLDRYALKPEERTAIDSGDFRTLYDMGLHPYLGGQLARLMYGNAAGPDATRAVNRLISSLTGEDRPDDRTTT</sequence>
<dbReference type="SUPFAM" id="SSF48076">
    <property type="entry name" value="LigA subunit of an aromatic-ring-opening dioxygenase LigAB"/>
    <property type="match status" value="1"/>
</dbReference>
<evidence type="ECO:0000259" key="1">
    <source>
        <dbReference type="Pfam" id="PF07746"/>
    </source>
</evidence>
<gene>
    <name evidence="2" type="ORF">METZ01_LOCUS2219</name>
</gene>
<accession>A0A381N4B1</accession>